<gene>
    <name evidence="1" type="ORF">CC86DRAFT_367978</name>
</gene>
<proteinExistence type="predicted"/>
<dbReference type="AlphaFoldDB" id="A0A6A7AA78"/>
<sequence>MAAQMHCACSLLRSSHGSCLSMQGLWDHLGQLAARFVGGPSLRRAVRAPRFDDSSCVLPSGEPCKLPDDLGRPR</sequence>
<dbReference type="Proteomes" id="UP000799424">
    <property type="component" value="Unassembled WGS sequence"/>
</dbReference>
<evidence type="ECO:0000313" key="2">
    <source>
        <dbReference type="Proteomes" id="UP000799424"/>
    </source>
</evidence>
<organism evidence="1 2">
    <name type="scientific">Ophiobolus disseminans</name>
    <dbReference type="NCBI Taxonomy" id="1469910"/>
    <lineage>
        <taxon>Eukaryota</taxon>
        <taxon>Fungi</taxon>
        <taxon>Dikarya</taxon>
        <taxon>Ascomycota</taxon>
        <taxon>Pezizomycotina</taxon>
        <taxon>Dothideomycetes</taxon>
        <taxon>Pleosporomycetidae</taxon>
        <taxon>Pleosporales</taxon>
        <taxon>Pleosporineae</taxon>
        <taxon>Phaeosphaeriaceae</taxon>
        <taxon>Ophiobolus</taxon>
    </lineage>
</organism>
<name>A0A6A7AA78_9PLEO</name>
<reference evidence="1" key="1">
    <citation type="journal article" date="2020" name="Stud. Mycol.">
        <title>101 Dothideomycetes genomes: a test case for predicting lifestyles and emergence of pathogens.</title>
        <authorList>
            <person name="Haridas S."/>
            <person name="Albert R."/>
            <person name="Binder M."/>
            <person name="Bloem J."/>
            <person name="Labutti K."/>
            <person name="Salamov A."/>
            <person name="Andreopoulos B."/>
            <person name="Baker S."/>
            <person name="Barry K."/>
            <person name="Bills G."/>
            <person name="Bluhm B."/>
            <person name="Cannon C."/>
            <person name="Castanera R."/>
            <person name="Culley D."/>
            <person name="Daum C."/>
            <person name="Ezra D."/>
            <person name="Gonzalez J."/>
            <person name="Henrissat B."/>
            <person name="Kuo A."/>
            <person name="Liang C."/>
            <person name="Lipzen A."/>
            <person name="Lutzoni F."/>
            <person name="Magnuson J."/>
            <person name="Mondo S."/>
            <person name="Nolan M."/>
            <person name="Ohm R."/>
            <person name="Pangilinan J."/>
            <person name="Park H.-J."/>
            <person name="Ramirez L."/>
            <person name="Alfaro M."/>
            <person name="Sun H."/>
            <person name="Tritt A."/>
            <person name="Yoshinaga Y."/>
            <person name="Zwiers L.-H."/>
            <person name="Turgeon B."/>
            <person name="Goodwin S."/>
            <person name="Spatafora J."/>
            <person name="Crous P."/>
            <person name="Grigoriev I."/>
        </authorList>
    </citation>
    <scope>NUCLEOTIDE SEQUENCE</scope>
    <source>
        <strain evidence="1">CBS 113818</strain>
    </source>
</reference>
<dbReference type="EMBL" id="MU006220">
    <property type="protein sequence ID" value="KAF2830106.1"/>
    <property type="molecule type" value="Genomic_DNA"/>
</dbReference>
<keyword evidence="2" id="KW-1185">Reference proteome</keyword>
<evidence type="ECO:0000313" key="1">
    <source>
        <dbReference type="EMBL" id="KAF2830106.1"/>
    </source>
</evidence>
<accession>A0A6A7AA78</accession>
<protein>
    <submittedName>
        <fullName evidence="1">Uncharacterized protein</fullName>
    </submittedName>
</protein>